<dbReference type="EMBL" id="CAJVPQ010000344">
    <property type="protein sequence ID" value="CAG8473155.1"/>
    <property type="molecule type" value="Genomic_DNA"/>
</dbReference>
<keyword evidence="3" id="KW-1185">Reference proteome</keyword>
<feature type="transmembrane region" description="Helical" evidence="1">
    <location>
        <begin position="21"/>
        <end position="41"/>
    </location>
</feature>
<keyword evidence="1" id="KW-1133">Transmembrane helix</keyword>
<protein>
    <submittedName>
        <fullName evidence="2">3960_t:CDS:1</fullName>
    </submittedName>
</protein>
<dbReference type="OrthoDB" id="10463521at2759"/>
<dbReference type="AlphaFoldDB" id="A0A9N8W6Y2"/>
<keyword evidence="1" id="KW-0472">Membrane</keyword>
<evidence type="ECO:0000313" key="3">
    <source>
        <dbReference type="Proteomes" id="UP000789570"/>
    </source>
</evidence>
<dbReference type="Proteomes" id="UP000789570">
    <property type="component" value="Unassembled WGS sequence"/>
</dbReference>
<reference evidence="2" key="1">
    <citation type="submission" date="2021-06" db="EMBL/GenBank/DDBJ databases">
        <authorList>
            <person name="Kallberg Y."/>
            <person name="Tangrot J."/>
            <person name="Rosling A."/>
        </authorList>
    </citation>
    <scope>NUCLEOTIDE SEQUENCE</scope>
    <source>
        <strain evidence="2">UK204</strain>
    </source>
</reference>
<organism evidence="2 3">
    <name type="scientific">Funneliformis caledonium</name>
    <dbReference type="NCBI Taxonomy" id="1117310"/>
    <lineage>
        <taxon>Eukaryota</taxon>
        <taxon>Fungi</taxon>
        <taxon>Fungi incertae sedis</taxon>
        <taxon>Mucoromycota</taxon>
        <taxon>Glomeromycotina</taxon>
        <taxon>Glomeromycetes</taxon>
        <taxon>Glomerales</taxon>
        <taxon>Glomeraceae</taxon>
        <taxon>Funneliformis</taxon>
    </lineage>
</organism>
<proteinExistence type="predicted"/>
<evidence type="ECO:0000313" key="2">
    <source>
        <dbReference type="EMBL" id="CAG8473155.1"/>
    </source>
</evidence>
<sequence>MNFSDFIGKQRKSEPRAVLMMRIIIIIIISSCLIAYIAILINDVNREIPAIKTSKVPVDSLSIPDVLISFDHPFHIYCTFVWNINGYYSRNDSESCMQYITQPIYVGKTYTGYFSLNDQSQNFTPMKSDEEYFESLAIVVIIDDPNFIYKPSFSSVPFAIIFDSENNPIKLSDGTLDLSKTNLSIDENEILINNAFVLADRMFTLVNFTKHKKLSIIPNWISDIGLSFKHKESLYVNTKFVQGVFVAESEHLSGIKVKPETFINYIETEQISITYLGIIGVIGGESSIHPWGFIQFYCCGIKPKTQSKLRESLSILPLTESSLHSTTNEISMEERLRALEILLREYVIDVEYLQRIENTNRKVVTQNKN</sequence>
<gene>
    <name evidence="2" type="ORF">FCALED_LOCUS2327</name>
</gene>
<evidence type="ECO:0000256" key="1">
    <source>
        <dbReference type="SAM" id="Phobius"/>
    </source>
</evidence>
<keyword evidence="1" id="KW-0812">Transmembrane</keyword>
<accession>A0A9N8W6Y2</accession>
<name>A0A9N8W6Y2_9GLOM</name>
<comment type="caution">
    <text evidence="2">The sequence shown here is derived from an EMBL/GenBank/DDBJ whole genome shotgun (WGS) entry which is preliminary data.</text>
</comment>